<comment type="similarity">
    <text evidence="2 8">Belongs to the group II decarboxylase family.</text>
</comment>
<evidence type="ECO:0000256" key="5">
    <source>
        <dbReference type="ARBA" id="ARBA00023239"/>
    </source>
</evidence>
<evidence type="ECO:0000256" key="7">
    <source>
        <dbReference type="PIRSR" id="PIRSR602129-50"/>
    </source>
</evidence>
<evidence type="ECO:0000256" key="3">
    <source>
        <dbReference type="ARBA" id="ARBA00012421"/>
    </source>
</evidence>
<evidence type="ECO:0000256" key="2">
    <source>
        <dbReference type="ARBA" id="ARBA00009533"/>
    </source>
</evidence>
<organism evidence="10 11">
    <name type="scientific">Prochlorococcus marinus (strain MIT 9303)</name>
    <dbReference type="NCBI Taxonomy" id="59922"/>
    <lineage>
        <taxon>Bacteria</taxon>
        <taxon>Bacillati</taxon>
        <taxon>Cyanobacteriota</taxon>
        <taxon>Cyanophyceae</taxon>
        <taxon>Synechococcales</taxon>
        <taxon>Prochlorococcaceae</taxon>
        <taxon>Prochlorococcus</taxon>
    </lineage>
</organism>
<comment type="catalytic activity">
    <reaction evidence="6 9">
        <text>L-glutamate + H(+) = 4-aminobutanoate + CO2</text>
        <dbReference type="Rhea" id="RHEA:17785"/>
        <dbReference type="ChEBI" id="CHEBI:15378"/>
        <dbReference type="ChEBI" id="CHEBI:16526"/>
        <dbReference type="ChEBI" id="CHEBI:29985"/>
        <dbReference type="ChEBI" id="CHEBI:59888"/>
        <dbReference type="EC" id="4.1.1.15"/>
    </reaction>
</comment>
<keyword evidence="4 7" id="KW-0663">Pyridoxal phosphate</keyword>
<dbReference type="GO" id="GO:0006538">
    <property type="term" value="P:L-glutamate catabolic process"/>
    <property type="evidence" value="ECO:0007669"/>
    <property type="project" value="TreeGrafter"/>
</dbReference>
<dbReference type="PANTHER" id="PTHR43321:SF3">
    <property type="entry name" value="GLUTAMATE DECARBOXYLASE"/>
    <property type="match status" value="1"/>
</dbReference>
<evidence type="ECO:0000313" key="10">
    <source>
        <dbReference type="EMBL" id="ABM78546.1"/>
    </source>
</evidence>
<dbReference type="EC" id="4.1.1.15" evidence="3 9"/>
<dbReference type="NCBIfam" id="TIGR01788">
    <property type="entry name" value="Glu-decarb-GAD"/>
    <property type="match status" value="1"/>
</dbReference>
<dbReference type="InterPro" id="IPR002129">
    <property type="entry name" value="PyrdxlP-dep_de-COase"/>
</dbReference>
<dbReference type="AlphaFoldDB" id="A2CAN6"/>
<dbReference type="Gene3D" id="3.90.1150.160">
    <property type="match status" value="1"/>
</dbReference>
<dbReference type="BioCyc" id="PMAR59922:G1G80-1561-MONOMER"/>
<dbReference type="Pfam" id="PF00282">
    <property type="entry name" value="Pyridoxal_deC"/>
    <property type="match status" value="1"/>
</dbReference>
<dbReference type="EMBL" id="CP000554">
    <property type="protein sequence ID" value="ABM78546.1"/>
    <property type="molecule type" value="Genomic_DNA"/>
</dbReference>
<sequence>MALHRSNPRSNDLEEHAIWETVDALVSPLPRATFPQECRPALTTFNLLKEELLLDGNSKQNLATFCQTYESHQVADLMALAVDKNLIDKDEYPQTAEIERRCVSMMADLWHAPGEAVGCSTIGSSEAAMLGGLAAKWRWREHRKAAGQSIDRPNMVCGSVQICWTKFARYWDVELREVEMTSGELCMSPERMLEQVDENTIVVVPTLGVTYHGLYEDVQAISQALDELQQRKGLDIPIHVDAASGGFLAPFCAPDLAPWDFRLPRVKSINSSGHKFGLAPLGVGWVLWRESSDLPEGLVFHVSYLGGDMPTFQINFSRPAGQVISQYYDFVRLGRDGYQAIHGASYANAQYVAQELKKLGPFELIHDGNPARGIPTVVWTLRAGQELGFNLYDLSDRLRLRGWQVPAYPFTGELAHQAFQRILVKRDFSREMADLLLTDIRNAITHFESHPVKISLNATEAASTNHLGRSMVESLDAHG</sequence>
<accession>A2CAN6</accession>
<evidence type="ECO:0000256" key="8">
    <source>
        <dbReference type="RuleBase" id="RU000382"/>
    </source>
</evidence>
<name>A2CAN6_PROM3</name>
<dbReference type="Proteomes" id="UP000002274">
    <property type="component" value="Chromosome"/>
</dbReference>
<reference evidence="10 11" key="1">
    <citation type="journal article" date="2007" name="PLoS Genet.">
        <title>Patterns and implications of gene gain and loss in the evolution of Prochlorococcus.</title>
        <authorList>
            <person name="Kettler G.C."/>
            <person name="Martiny A.C."/>
            <person name="Huang K."/>
            <person name="Zucker J."/>
            <person name="Coleman M.L."/>
            <person name="Rodrigue S."/>
            <person name="Chen F."/>
            <person name="Lapidus A."/>
            <person name="Ferriera S."/>
            <person name="Johnson J."/>
            <person name="Steglich C."/>
            <person name="Church G.M."/>
            <person name="Richardson P."/>
            <person name="Chisholm S.W."/>
        </authorList>
    </citation>
    <scope>NUCLEOTIDE SEQUENCE [LARGE SCALE GENOMIC DNA]</scope>
    <source>
        <strain evidence="10 11">MIT 9303</strain>
    </source>
</reference>
<keyword evidence="5 8" id="KW-0456">Lyase</keyword>
<dbReference type="InterPro" id="IPR015424">
    <property type="entry name" value="PyrdxlP-dep_Trfase"/>
</dbReference>
<dbReference type="GO" id="GO:0004351">
    <property type="term" value="F:glutamate decarboxylase activity"/>
    <property type="evidence" value="ECO:0007669"/>
    <property type="project" value="UniProtKB-EC"/>
</dbReference>
<dbReference type="Gene3D" id="4.10.280.50">
    <property type="match status" value="1"/>
</dbReference>
<dbReference type="STRING" id="59922.P9303_18041"/>
<dbReference type="Gene3D" id="3.40.640.10">
    <property type="entry name" value="Type I PLP-dependent aspartate aminotransferase-like (Major domain)"/>
    <property type="match status" value="1"/>
</dbReference>
<comment type="cofactor">
    <cofactor evidence="1 7 8">
        <name>pyridoxal 5'-phosphate</name>
        <dbReference type="ChEBI" id="CHEBI:597326"/>
    </cofactor>
</comment>
<evidence type="ECO:0000256" key="1">
    <source>
        <dbReference type="ARBA" id="ARBA00001933"/>
    </source>
</evidence>
<proteinExistence type="inferred from homology"/>
<dbReference type="CDD" id="cd06450">
    <property type="entry name" value="DOPA_deC_like"/>
    <property type="match status" value="1"/>
</dbReference>
<dbReference type="PANTHER" id="PTHR43321">
    <property type="entry name" value="GLUTAMATE DECARBOXYLASE"/>
    <property type="match status" value="1"/>
</dbReference>
<dbReference type="HOGENOM" id="CLU_019582_2_1_3"/>
<dbReference type="RefSeq" id="WP_011826433.1">
    <property type="nucleotide sequence ID" value="NC_008820.1"/>
</dbReference>
<protein>
    <recommendedName>
        <fullName evidence="3 9">Glutamate decarboxylase</fullName>
        <ecNumber evidence="3 9">4.1.1.15</ecNumber>
    </recommendedName>
</protein>
<gene>
    <name evidence="10" type="ordered locus">P9303_18041</name>
</gene>
<keyword evidence="9" id="KW-0210">Decarboxylase</keyword>
<evidence type="ECO:0000256" key="9">
    <source>
        <dbReference type="RuleBase" id="RU361171"/>
    </source>
</evidence>
<evidence type="ECO:0000313" key="11">
    <source>
        <dbReference type="Proteomes" id="UP000002274"/>
    </source>
</evidence>
<evidence type="ECO:0000256" key="4">
    <source>
        <dbReference type="ARBA" id="ARBA00022898"/>
    </source>
</evidence>
<feature type="modified residue" description="N6-(pyridoxal phosphate)lysine" evidence="7">
    <location>
        <position position="275"/>
    </location>
</feature>
<dbReference type="GO" id="GO:0030170">
    <property type="term" value="F:pyridoxal phosphate binding"/>
    <property type="evidence" value="ECO:0007669"/>
    <property type="project" value="InterPro"/>
</dbReference>
<dbReference type="FunFam" id="3.40.640.10:FF:000017">
    <property type="entry name" value="Glutamate decarboxylase"/>
    <property type="match status" value="1"/>
</dbReference>
<dbReference type="KEGG" id="pmf:P9303_18041"/>
<dbReference type="GO" id="GO:0004058">
    <property type="term" value="F:aromatic-L-amino-acid decarboxylase activity"/>
    <property type="evidence" value="ECO:0007669"/>
    <property type="project" value="UniProtKB-ARBA"/>
</dbReference>
<dbReference type="SUPFAM" id="SSF53383">
    <property type="entry name" value="PLP-dependent transferases"/>
    <property type="match status" value="1"/>
</dbReference>
<evidence type="ECO:0000256" key="6">
    <source>
        <dbReference type="ARBA" id="ARBA00048868"/>
    </source>
</evidence>
<dbReference type="InterPro" id="IPR015421">
    <property type="entry name" value="PyrdxlP-dep_Trfase_major"/>
</dbReference>
<dbReference type="InterPro" id="IPR010107">
    <property type="entry name" value="Glutamate_decarboxylase"/>
</dbReference>
<dbReference type="GO" id="GO:0005829">
    <property type="term" value="C:cytosol"/>
    <property type="evidence" value="ECO:0007669"/>
    <property type="project" value="TreeGrafter"/>
</dbReference>